<dbReference type="Proteomes" id="UP001226091">
    <property type="component" value="Chromosome"/>
</dbReference>
<name>A0ACD4R5L4_9BACI</name>
<reference evidence="2" key="1">
    <citation type="journal article" date="2025" name="Aquaculture">
        <title>Assessment of the bioflocculant production and safety properties of Metabacillus hrfriensis sp. nov. based on phenotypic and whole-genome sequencing analysis.</title>
        <authorList>
            <person name="Zhang R."/>
            <person name="Zhao Z."/>
            <person name="Luo L."/>
            <person name="Wang S."/>
            <person name="Guo K."/>
            <person name="Xu W."/>
        </authorList>
    </citation>
    <scope>NUCLEOTIDE SEQUENCE [LARGE SCALE GENOMIC DNA]</scope>
    <source>
        <strain evidence="2">CT-WN-B3</strain>
    </source>
</reference>
<dbReference type="EC" id="2.4.-.-" evidence="1"/>
<dbReference type="EMBL" id="CP126116">
    <property type="protein sequence ID" value="WHZ55736.1"/>
    <property type="molecule type" value="Genomic_DNA"/>
</dbReference>
<keyword evidence="2" id="KW-1185">Reference proteome</keyword>
<keyword evidence="1" id="KW-0808">Transferase</keyword>
<keyword evidence="1" id="KW-0328">Glycosyltransferase</keyword>
<accession>A0ACD4R5L4</accession>
<proteinExistence type="predicted"/>
<sequence length="391" mass="44951">MKKSLLFVIDSLTIGGAEKSLVSLLNLIDSSKYEIDLLLIKRGGDLEKYIPSYINILSVPKYFSSIENNTLINMKNLFYRLKTSLSLRVNNYNKNVLHSEQVVYKSIDKILKPLNKIYDVAIAYSQGMPTYLVANKVIASKKLAWINTDYVNTLYDKEVDYKSYSKIDKMIAVSEHTKNSVSQIREEYKNKVDLILDIVDPNMINQMSLEGEAEEFDKSLVNILTVGRLVSAKGYDKAIKVANLLKNSGYKFRWFGIGEGPERKGLQKLIEEYELNDYFILLGKKINPYIYMENCDIYVQPSIKEGFGLTVSEAKILKRPIVCTNFFTAKEIIEHEVDGLIVEHDIESIYKGVKKYLDEKSFKEKIMKKLDTTEPYSSVNQLKNFYNLIES</sequence>
<protein>
    <submittedName>
        <fullName evidence="1">Glycosyltransferase</fullName>
        <ecNumber evidence="1">2.4.-.-</ecNumber>
    </submittedName>
</protein>
<evidence type="ECO:0000313" key="2">
    <source>
        <dbReference type="Proteomes" id="UP001226091"/>
    </source>
</evidence>
<gene>
    <name evidence="1" type="ORF">QLQ22_13480</name>
</gene>
<evidence type="ECO:0000313" key="1">
    <source>
        <dbReference type="EMBL" id="WHZ55736.1"/>
    </source>
</evidence>
<organism evidence="1 2">
    <name type="scientific">Metabacillus hrfriensis</name>
    <dbReference type="NCBI Taxonomy" id="3048891"/>
    <lineage>
        <taxon>Bacteria</taxon>
        <taxon>Bacillati</taxon>
        <taxon>Bacillota</taxon>
        <taxon>Bacilli</taxon>
        <taxon>Bacillales</taxon>
        <taxon>Bacillaceae</taxon>
        <taxon>Metabacillus</taxon>
    </lineage>
</organism>